<evidence type="ECO:0000259" key="1">
    <source>
        <dbReference type="PROSITE" id="PS51186"/>
    </source>
</evidence>
<feature type="domain" description="N-acetyltransferase" evidence="1">
    <location>
        <begin position="1"/>
        <end position="158"/>
    </location>
</feature>
<dbReference type="PROSITE" id="PS51186">
    <property type="entry name" value="GNAT"/>
    <property type="match status" value="1"/>
</dbReference>
<dbReference type="AlphaFoldDB" id="A0A385YUD8"/>
<keyword evidence="3" id="KW-1185">Reference proteome</keyword>
<dbReference type="SUPFAM" id="SSF55729">
    <property type="entry name" value="Acyl-CoA N-acyltransferases (Nat)"/>
    <property type="match status" value="1"/>
</dbReference>
<proteinExistence type="predicted"/>
<evidence type="ECO:0000313" key="2">
    <source>
        <dbReference type="EMBL" id="AYC30091.1"/>
    </source>
</evidence>
<dbReference type="InterPro" id="IPR000182">
    <property type="entry name" value="GNAT_dom"/>
</dbReference>
<reference evidence="3" key="1">
    <citation type="submission" date="2018-09" db="EMBL/GenBank/DDBJ databases">
        <authorList>
            <person name="Zhu H."/>
        </authorList>
    </citation>
    <scope>NUCLEOTIDE SEQUENCE [LARGE SCALE GENOMIC DNA]</scope>
    <source>
        <strain evidence="3">K2R23-3</strain>
    </source>
</reference>
<protein>
    <submittedName>
        <fullName evidence="2">N-acetyltransferase</fullName>
    </submittedName>
</protein>
<organism evidence="2 3">
    <name type="scientific">Paenisporosarcina cavernae</name>
    <dbReference type="NCBI Taxonomy" id="2320858"/>
    <lineage>
        <taxon>Bacteria</taxon>
        <taxon>Bacillati</taxon>
        <taxon>Bacillota</taxon>
        <taxon>Bacilli</taxon>
        <taxon>Bacillales</taxon>
        <taxon>Caryophanaceae</taxon>
        <taxon>Paenisporosarcina</taxon>
    </lineage>
</organism>
<dbReference type="CDD" id="cd04301">
    <property type="entry name" value="NAT_SF"/>
    <property type="match status" value="1"/>
</dbReference>
<dbReference type="Proteomes" id="UP000265725">
    <property type="component" value="Chromosome"/>
</dbReference>
<dbReference type="Pfam" id="PF00583">
    <property type="entry name" value="Acetyltransf_1"/>
    <property type="match status" value="1"/>
</dbReference>
<dbReference type="RefSeq" id="WP_119883808.1">
    <property type="nucleotide sequence ID" value="NZ_CP032418.1"/>
</dbReference>
<evidence type="ECO:0000313" key="3">
    <source>
        <dbReference type="Proteomes" id="UP000265725"/>
    </source>
</evidence>
<name>A0A385YUD8_9BACL</name>
<accession>A0A385YUD8</accession>
<dbReference type="Gene3D" id="3.40.630.30">
    <property type="match status" value="1"/>
</dbReference>
<dbReference type="InterPro" id="IPR016181">
    <property type="entry name" value="Acyl_CoA_acyltransferase"/>
</dbReference>
<dbReference type="OrthoDB" id="9797178at2"/>
<dbReference type="GO" id="GO:0016747">
    <property type="term" value="F:acyltransferase activity, transferring groups other than amino-acyl groups"/>
    <property type="evidence" value="ECO:0007669"/>
    <property type="project" value="InterPro"/>
</dbReference>
<sequence>MNIRPVKQEEHCITEKLVFEVFENTTFSDGLVEKTLIREIREKEYYIPDLDLVVEDSGEIIAHTILSKFPISNEHSKEVLLLSPVTVAINKQRQGVGEFMLREAIKIATNMGYQGIVVEGDYRYYRRFGFRTSTEFGIYASEKNLPPSEEYLMALELKDRGLETISGEVDFSLYSALVH</sequence>
<dbReference type="KEGG" id="paek:D3873_09475"/>
<gene>
    <name evidence="2" type="ORF">D3873_09475</name>
</gene>
<keyword evidence="2" id="KW-0808">Transferase</keyword>
<dbReference type="EMBL" id="CP032418">
    <property type="protein sequence ID" value="AYC30091.1"/>
    <property type="molecule type" value="Genomic_DNA"/>
</dbReference>